<evidence type="ECO:0000256" key="1">
    <source>
        <dbReference type="SAM" id="MobiDB-lite"/>
    </source>
</evidence>
<proteinExistence type="predicted"/>
<keyword evidence="3" id="KW-1185">Reference proteome</keyword>
<gene>
    <name evidence="2" type="ORF">SCP_0301990</name>
</gene>
<accession>A0A401GE72</accession>
<name>A0A401GE72_9APHY</name>
<dbReference type="AlphaFoldDB" id="A0A401GE72"/>
<dbReference type="GeneID" id="38777401"/>
<evidence type="ECO:0000313" key="2">
    <source>
        <dbReference type="EMBL" id="GBE80484.1"/>
    </source>
</evidence>
<dbReference type="Gene3D" id="1.20.1280.50">
    <property type="match status" value="1"/>
</dbReference>
<evidence type="ECO:0000313" key="3">
    <source>
        <dbReference type="Proteomes" id="UP000287166"/>
    </source>
</evidence>
<comment type="caution">
    <text evidence="2">The sequence shown here is derived from an EMBL/GenBank/DDBJ whole genome shotgun (WGS) entry which is preliminary data.</text>
</comment>
<dbReference type="RefSeq" id="XP_027611397.1">
    <property type="nucleotide sequence ID" value="XM_027755596.1"/>
</dbReference>
<organism evidence="2 3">
    <name type="scientific">Sparassis crispa</name>
    <dbReference type="NCBI Taxonomy" id="139825"/>
    <lineage>
        <taxon>Eukaryota</taxon>
        <taxon>Fungi</taxon>
        <taxon>Dikarya</taxon>
        <taxon>Basidiomycota</taxon>
        <taxon>Agaricomycotina</taxon>
        <taxon>Agaricomycetes</taxon>
        <taxon>Polyporales</taxon>
        <taxon>Sparassidaceae</taxon>
        <taxon>Sparassis</taxon>
    </lineage>
</organism>
<feature type="compositionally biased region" description="Pro residues" evidence="1">
    <location>
        <begin position="381"/>
        <end position="393"/>
    </location>
</feature>
<dbReference type="OrthoDB" id="3171058at2759"/>
<feature type="region of interest" description="Disordered" evidence="1">
    <location>
        <begin position="364"/>
        <end position="399"/>
    </location>
</feature>
<dbReference type="EMBL" id="BFAD01000003">
    <property type="protein sequence ID" value="GBE80484.1"/>
    <property type="molecule type" value="Genomic_DNA"/>
</dbReference>
<dbReference type="STRING" id="139825.A0A401GE72"/>
<protein>
    <submittedName>
        <fullName evidence="2">Uncharacterized protein</fullName>
    </submittedName>
</protein>
<dbReference type="InParanoid" id="A0A401GE72"/>
<reference evidence="2 3" key="1">
    <citation type="journal article" date="2018" name="Sci. Rep.">
        <title>Genome sequence of the cauliflower mushroom Sparassis crispa (Hanabiratake) and its association with beneficial usage.</title>
        <authorList>
            <person name="Kiyama R."/>
            <person name="Furutani Y."/>
            <person name="Kawaguchi K."/>
            <person name="Nakanishi T."/>
        </authorList>
    </citation>
    <scope>NUCLEOTIDE SEQUENCE [LARGE SCALE GENOMIC DNA]</scope>
</reference>
<dbReference type="Proteomes" id="UP000287166">
    <property type="component" value="Unassembled WGS sequence"/>
</dbReference>
<sequence length="527" mass="58383">MSAERTLIRLSNTMSDTQCSPRADHTSLPTELWLEIFRYATYVPRARCISPRESFEIQRPFNPLNTPVSSMRTKCSLVLVCQGWRRVSTELLYEHVVINSSRRAYLLGRTLESSDLRAAIAGASTSATSENTTSERGHARWIRHLEIHTCSRTSKTAPFWYAIAGILSMLPNLHAVSGFWERPLSKGMLDVFTRYLGESVRALYWEEGEVPAGEASLLAPTFLTKYRSLRVLDIRKLAFENSKTVPELGDTPVVLPGVIDLLIPMCPAIMAFATKLSLPALARLVLDASTARTRRLSAIPPALDTLLAVHGPKLTTVELLPVNSLSYASGPVDITTFLQPDVCPQLDTLVFDCRERVLSAPVISALQQPPQRPPAKSLFSPLPPPTGPPPSDSAPPLNAPHAALRRVGIRGMGISRLYPNRPTHAQLHLRAFAEQRELFPALEVVRTLGFLVDASTDPFARDIFIWWTEKYESAGLDLQDGEGVVWLYTDPECDESAATEEQLMAADCVDYVHKSDVEQYNLAKAQA</sequence>